<dbReference type="GeneID" id="43840654"/>
<evidence type="ECO:0000313" key="1">
    <source>
        <dbReference type="EMBL" id="AFL66427.1"/>
    </source>
</evidence>
<name>I3XR53_DESAM</name>
<dbReference type="eggNOG" id="arCOG10149">
    <property type="taxonomic scope" value="Archaea"/>
</dbReference>
<dbReference type="HOGENOM" id="CLU_2392756_0_0_2"/>
<evidence type="ECO:0008006" key="3">
    <source>
        <dbReference type="Google" id="ProtNLM"/>
    </source>
</evidence>
<gene>
    <name evidence="1" type="ORF">Desfe_0523</name>
</gene>
<keyword evidence="2" id="KW-1185">Reference proteome</keyword>
<dbReference type="RefSeq" id="WP_014767328.1">
    <property type="nucleotide sequence ID" value="NC_018001.1"/>
</dbReference>
<dbReference type="OrthoDB" id="28671at2157"/>
<dbReference type="EMBL" id="CP003321">
    <property type="protein sequence ID" value="AFL66427.1"/>
    <property type="molecule type" value="Genomic_DNA"/>
</dbReference>
<organism evidence="1 2">
    <name type="scientific">Desulfurococcus amylolyticus DSM 16532</name>
    <dbReference type="NCBI Taxonomy" id="768672"/>
    <lineage>
        <taxon>Archaea</taxon>
        <taxon>Thermoproteota</taxon>
        <taxon>Thermoprotei</taxon>
        <taxon>Desulfurococcales</taxon>
        <taxon>Desulfurococcaceae</taxon>
        <taxon>Desulfurococcus</taxon>
    </lineage>
</organism>
<protein>
    <recommendedName>
        <fullName evidence="3">Nucleotidyltransferase</fullName>
    </recommendedName>
</protein>
<dbReference type="AlphaFoldDB" id="I3XR53"/>
<proteinExistence type="predicted"/>
<evidence type="ECO:0000313" key="2">
    <source>
        <dbReference type="Proteomes" id="UP000006175"/>
    </source>
</evidence>
<dbReference type="KEGG" id="dfd:Desfe_0523"/>
<reference evidence="1 2" key="1">
    <citation type="journal article" date="2012" name="J. Bacteriol.">
        <title>Complete Genome Sequence of Desulfurococcus fermentans, a Hyperthermophilic Cellulolytic Crenarchaeon Isolated from a Freshwater Hot Spring in Kamchatka, Russia.</title>
        <authorList>
            <person name="Susanti D."/>
            <person name="Johnson E.F."/>
            <person name="Rodriguez J.R."/>
            <person name="Anderson I."/>
            <person name="Perevalova A.A."/>
            <person name="Kyrpides N."/>
            <person name="Lucas S."/>
            <person name="Han J."/>
            <person name="Lapidus A."/>
            <person name="Cheng J.F."/>
            <person name="Goodwin L."/>
            <person name="Pitluck S."/>
            <person name="Mavrommatis K."/>
            <person name="Peters L."/>
            <person name="Land M.L."/>
            <person name="Hauser L."/>
            <person name="Gopalan V."/>
            <person name="Chan P.P."/>
            <person name="Lowe T.M."/>
            <person name="Atomi H."/>
            <person name="Bonch-Osmolovskaya E.A."/>
            <person name="Woyke T."/>
            <person name="Mukhopadhyay B."/>
        </authorList>
    </citation>
    <scope>NUCLEOTIDE SEQUENCE [LARGE SCALE GENOMIC DNA]</scope>
    <source>
        <strain evidence="1 2">DSM 16532</strain>
    </source>
</reference>
<sequence length="93" mass="11047">MGLHNKRIQRFLEWQELKARHEEQKKALVEVATIAEEYHVDLMVVKTIKPFKYVSDDIDILVINNDTPNNFINKILRKGYFLRNKKNTGNYVT</sequence>
<dbReference type="Proteomes" id="UP000006175">
    <property type="component" value="Chromosome"/>
</dbReference>
<accession>I3XR53</accession>